<evidence type="ECO:0000256" key="3">
    <source>
        <dbReference type="ARBA" id="ARBA00022475"/>
    </source>
</evidence>
<dbReference type="RefSeq" id="WP_022636700.1">
    <property type="nucleotide sequence ID" value="NZ_ASJR01000009.1"/>
</dbReference>
<keyword evidence="3" id="KW-1003">Cell membrane</keyword>
<dbReference type="GO" id="GO:0006508">
    <property type="term" value="P:proteolysis"/>
    <property type="evidence" value="ECO:0007669"/>
    <property type="project" value="UniProtKB-KW"/>
</dbReference>
<keyword evidence="9" id="KW-0573">Peptidoglycan synthesis</keyword>
<name>U7D884_9BACT</name>
<comment type="pathway">
    <text evidence="2">Cell wall biogenesis; peptidoglycan biosynthesis.</text>
</comment>
<evidence type="ECO:0000256" key="12">
    <source>
        <dbReference type="ARBA" id="ARBA00023316"/>
    </source>
</evidence>
<dbReference type="GO" id="GO:0009002">
    <property type="term" value="F:serine-type D-Ala-D-Ala carboxypeptidase activity"/>
    <property type="evidence" value="ECO:0007669"/>
    <property type="project" value="UniProtKB-EC"/>
</dbReference>
<dbReference type="Gene3D" id="1.10.3810.10">
    <property type="entry name" value="Biosynthetic peptidoglycan transglycosylase-like"/>
    <property type="match status" value="1"/>
</dbReference>
<keyword evidence="10 15" id="KW-0472">Membrane</keyword>
<proteinExistence type="predicted"/>
<reference evidence="17 18" key="1">
    <citation type="journal article" date="2013" name="Environ. Microbiol.">
        <title>Genome analysis of Chitinivibrio alkaliphilus gen. nov., sp. nov., a novel extremely haloalkaliphilic anaerobic chitinolytic bacterium from the candidate phylum Termite Group 3.</title>
        <authorList>
            <person name="Sorokin D.Y."/>
            <person name="Gumerov V.M."/>
            <person name="Rakitin A.L."/>
            <person name="Beletsky A.V."/>
            <person name="Damste J.S."/>
            <person name="Muyzer G."/>
            <person name="Mardanov A.V."/>
            <person name="Ravin N.V."/>
        </authorList>
    </citation>
    <scope>NUCLEOTIDE SEQUENCE [LARGE SCALE GENOMIC DNA]</scope>
    <source>
        <strain evidence="17 18">ACht1</strain>
    </source>
</reference>
<keyword evidence="18" id="KW-1185">Reference proteome</keyword>
<keyword evidence="7" id="KW-0808">Transferase</keyword>
<dbReference type="STRING" id="1313304.CALK_1224"/>
<dbReference type="GO" id="GO:0030288">
    <property type="term" value="C:outer membrane-bounded periplasmic space"/>
    <property type="evidence" value="ECO:0007669"/>
    <property type="project" value="TreeGrafter"/>
</dbReference>
<protein>
    <recommendedName>
        <fullName evidence="16">Glycosyl transferase family 51 domain-containing protein</fullName>
    </recommendedName>
</protein>
<keyword evidence="6" id="KW-0328">Glycosyltransferase</keyword>
<evidence type="ECO:0000256" key="5">
    <source>
        <dbReference type="ARBA" id="ARBA00022670"/>
    </source>
</evidence>
<dbReference type="PANTHER" id="PTHR32282">
    <property type="entry name" value="BINDING PROTEIN TRANSPEPTIDASE, PUTATIVE-RELATED"/>
    <property type="match status" value="1"/>
</dbReference>
<accession>U7D884</accession>
<evidence type="ECO:0000256" key="11">
    <source>
        <dbReference type="ARBA" id="ARBA00023268"/>
    </source>
</evidence>
<keyword evidence="5" id="KW-0645">Protease</keyword>
<evidence type="ECO:0000259" key="16">
    <source>
        <dbReference type="Pfam" id="PF00912"/>
    </source>
</evidence>
<evidence type="ECO:0000256" key="6">
    <source>
        <dbReference type="ARBA" id="ARBA00022676"/>
    </source>
</evidence>
<dbReference type="InterPro" id="IPR036950">
    <property type="entry name" value="PBP_transglycosylase"/>
</dbReference>
<feature type="domain" description="Glycosyl transferase family 51" evidence="16">
    <location>
        <begin position="130"/>
        <end position="292"/>
    </location>
</feature>
<comment type="catalytic activity">
    <reaction evidence="14">
        <text>[GlcNAc-(1-&gt;4)-Mur2Ac(oyl-L-Ala-gamma-D-Glu-L-Lys-D-Ala-D-Ala)](n)-di-trans,octa-cis-undecaprenyl diphosphate + beta-D-GlcNAc-(1-&gt;4)-Mur2Ac(oyl-L-Ala-gamma-D-Glu-L-Lys-D-Ala-D-Ala)-di-trans,octa-cis-undecaprenyl diphosphate = [GlcNAc-(1-&gt;4)-Mur2Ac(oyl-L-Ala-gamma-D-Glu-L-Lys-D-Ala-D-Ala)](n+1)-di-trans,octa-cis-undecaprenyl diphosphate + di-trans,octa-cis-undecaprenyl diphosphate + H(+)</text>
        <dbReference type="Rhea" id="RHEA:23708"/>
        <dbReference type="Rhea" id="RHEA-COMP:9602"/>
        <dbReference type="Rhea" id="RHEA-COMP:9603"/>
        <dbReference type="ChEBI" id="CHEBI:15378"/>
        <dbReference type="ChEBI" id="CHEBI:58405"/>
        <dbReference type="ChEBI" id="CHEBI:60033"/>
        <dbReference type="ChEBI" id="CHEBI:78435"/>
        <dbReference type="EC" id="2.4.99.28"/>
    </reaction>
</comment>
<dbReference type="InterPro" id="IPR050396">
    <property type="entry name" value="Glycosyltr_51/Transpeptidase"/>
</dbReference>
<evidence type="ECO:0000256" key="9">
    <source>
        <dbReference type="ARBA" id="ARBA00022984"/>
    </source>
</evidence>
<dbReference type="GO" id="GO:0071555">
    <property type="term" value="P:cell wall organization"/>
    <property type="evidence" value="ECO:0007669"/>
    <property type="project" value="UniProtKB-KW"/>
</dbReference>
<dbReference type="AlphaFoldDB" id="U7D884"/>
<dbReference type="InterPro" id="IPR012338">
    <property type="entry name" value="Beta-lactam/transpept-like"/>
</dbReference>
<keyword evidence="8" id="KW-0133">Cell shape</keyword>
<dbReference type="GO" id="GO:0008360">
    <property type="term" value="P:regulation of cell shape"/>
    <property type="evidence" value="ECO:0007669"/>
    <property type="project" value="UniProtKB-KW"/>
</dbReference>
<comment type="catalytic activity">
    <reaction evidence="13">
        <text>Preferential cleavage: (Ac)2-L-Lys-D-Ala-|-D-Ala. Also transpeptidation of peptidyl-alanyl moieties that are N-acyl substituents of D-alanine.</text>
        <dbReference type="EC" id="3.4.16.4"/>
    </reaction>
</comment>
<sequence length="918" mass="104314">MKKHTKIALISALCVGFLLSPLIIYWTGHIWIHAYARRWAEKLITMDAQGLLSTNFGAAWHHIAYEDKMEQELQRITGTSTPQSLTRATGIPLEDYPSISVVERLNRISDLSNRICIRDRHKDTLAIIQTDHVRTPYDSLPETFVGALVAAEDQHFFSNPYGFEYNSFVRSIVVALQESITTLSLSQPRGTSTLTQQVAKMFVSHLDSEGQRYVARSVDRKIQELRLAAALRKKYEPEEILEVYVNHCMTSSYGLVGIADISQGLWGKTVSELTDAESVYLSRMVKWGMNYPERIAAQCRIDMPRIAEYLGWSPAYADTVLAEIENLTFSRPRRIHSDHPHLIDLANRYWQKFLLQEGYAEEELHNFDLLKPTSLIRRQGNLTIDLTIDGGVQKTLEQLVRNRGFGGDTTIVTRARVGSFGEDITRTTPPKDTLNTKTILTTDSLFTEHDRPAATHLTAGDTVITNIRYRALGDSQYRRSVFHYAHLPVRVDGQFFAYAMMDARTGELLATYSRDQIGSENASLFKRRLPNGSALAKPILNALLFDLELFKPHDRWSDTTCADDPDLPWHRTFYPTERGGWFRFHSVAQGAPPYDVHNYGQRIGGEDFLFNHLTRSNNILGVESAYRLSAEVFTPESTLNREYFNHGQFLYNIDQYETLRETFAGREITGIRLYKELCRILGVSVDHINDSLYSAALGTIELSLLEQMHLFNMLYDNTLRENPAEDPSLFVQEISLDGTSYPIHSQAVRYHPFRTTNSLRPTLLGLHKRLINTPADNLTHADLPLQEVSRHPQEPTSSYSPKAYSLSEPLSNFAKSGTTNNILRPFNAPSWSTERTTYGNWNAVLRLDMGKISPQRSDTIDVTIACIAEGNREYTGPTDGKSLHRYLTAALLHTAGTGVRRGYYHYYERYLRSIAQGE</sequence>
<evidence type="ECO:0000256" key="10">
    <source>
        <dbReference type="ARBA" id="ARBA00023136"/>
    </source>
</evidence>
<comment type="caution">
    <text evidence="17">The sequence shown here is derived from an EMBL/GenBank/DDBJ whole genome shotgun (WGS) entry which is preliminary data.</text>
</comment>
<organism evidence="17 18">
    <name type="scientific">Chitinivibrio alkaliphilus ACht1</name>
    <dbReference type="NCBI Taxonomy" id="1313304"/>
    <lineage>
        <taxon>Bacteria</taxon>
        <taxon>Pseudomonadati</taxon>
        <taxon>Fibrobacterota</taxon>
        <taxon>Chitinivibrionia</taxon>
        <taxon>Chitinivibrionales</taxon>
        <taxon>Chitinivibrionaceae</taxon>
        <taxon>Chitinivibrio</taxon>
    </lineage>
</organism>
<evidence type="ECO:0000256" key="2">
    <source>
        <dbReference type="ARBA" id="ARBA00004752"/>
    </source>
</evidence>
<evidence type="ECO:0000313" key="18">
    <source>
        <dbReference type="Proteomes" id="UP000017148"/>
    </source>
</evidence>
<dbReference type="SUPFAM" id="SSF56601">
    <property type="entry name" value="beta-lactamase/transpeptidase-like"/>
    <property type="match status" value="1"/>
</dbReference>
<dbReference type="InterPro" id="IPR001264">
    <property type="entry name" value="Glyco_trans_51"/>
</dbReference>
<dbReference type="Pfam" id="PF00912">
    <property type="entry name" value="Transgly"/>
    <property type="match status" value="1"/>
</dbReference>
<evidence type="ECO:0000256" key="14">
    <source>
        <dbReference type="ARBA" id="ARBA00049902"/>
    </source>
</evidence>
<evidence type="ECO:0000256" key="8">
    <source>
        <dbReference type="ARBA" id="ARBA00022960"/>
    </source>
</evidence>
<gene>
    <name evidence="17" type="ORF">CALK_1224</name>
</gene>
<comment type="subcellular location">
    <subcellularLocation>
        <location evidence="1">Cell membrane</location>
    </subcellularLocation>
</comment>
<dbReference type="OrthoDB" id="8835701at2"/>
<dbReference type="SUPFAM" id="SSF53955">
    <property type="entry name" value="Lysozyme-like"/>
    <property type="match status" value="1"/>
</dbReference>
<evidence type="ECO:0000256" key="15">
    <source>
        <dbReference type="SAM" id="Phobius"/>
    </source>
</evidence>
<evidence type="ECO:0000256" key="1">
    <source>
        <dbReference type="ARBA" id="ARBA00004236"/>
    </source>
</evidence>
<dbReference type="GO" id="GO:0008955">
    <property type="term" value="F:peptidoglycan glycosyltransferase activity"/>
    <property type="evidence" value="ECO:0007669"/>
    <property type="project" value="UniProtKB-EC"/>
</dbReference>
<keyword evidence="11" id="KW-0511">Multifunctional enzyme</keyword>
<keyword evidence="4" id="KW-0121">Carboxypeptidase</keyword>
<dbReference type="GO" id="GO:0009252">
    <property type="term" value="P:peptidoglycan biosynthetic process"/>
    <property type="evidence" value="ECO:0007669"/>
    <property type="project" value="UniProtKB-KW"/>
</dbReference>
<dbReference type="PANTHER" id="PTHR32282:SF11">
    <property type="entry name" value="PENICILLIN-BINDING PROTEIN 1B"/>
    <property type="match status" value="1"/>
</dbReference>
<keyword evidence="4" id="KW-0378">Hydrolase</keyword>
<evidence type="ECO:0000256" key="13">
    <source>
        <dbReference type="ARBA" id="ARBA00034000"/>
    </source>
</evidence>
<evidence type="ECO:0000313" key="17">
    <source>
        <dbReference type="EMBL" id="ERP31781.1"/>
    </source>
</evidence>
<dbReference type="eggNOG" id="COG5009">
    <property type="taxonomic scope" value="Bacteria"/>
</dbReference>
<keyword evidence="15" id="KW-1133">Transmembrane helix</keyword>
<evidence type="ECO:0000256" key="7">
    <source>
        <dbReference type="ARBA" id="ARBA00022679"/>
    </source>
</evidence>
<dbReference type="Proteomes" id="UP000017148">
    <property type="component" value="Unassembled WGS sequence"/>
</dbReference>
<feature type="transmembrane region" description="Helical" evidence="15">
    <location>
        <begin position="7"/>
        <end position="28"/>
    </location>
</feature>
<evidence type="ECO:0000256" key="4">
    <source>
        <dbReference type="ARBA" id="ARBA00022645"/>
    </source>
</evidence>
<keyword evidence="12" id="KW-0961">Cell wall biogenesis/degradation</keyword>
<dbReference type="InterPro" id="IPR023346">
    <property type="entry name" value="Lysozyme-like_dom_sf"/>
</dbReference>
<dbReference type="GO" id="GO:0005886">
    <property type="term" value="C:plasma membrane"/>
    <property type="evidence" value="ECO:0007669"/>
    <property type="project" value="UniProtKB-SubCell"/>
</dbReference>
<keyword evidence="15" id="KW-0812">Transmembrane</keyword>
<dbReference type="EMBL" id="ASJR01000009">
    <property type="protein sequence ID" value="ERP31781.1"/>
    <property type="molecule type" value="Genomic_DNA"/>
</dbReference>